<organism evidence="1 2">
    <name type="scientific">Rhynchophorus ferrugineus</name>
    <name type="common">Red palm weevil</name>
    <name type="synonym">Curculio ferrugineus</name>
    <dbReference type="NCBI Taxonomy" id="354439"/>
    <lineage>
        <taxon>Eukaryota</taxon>
        <taxon>Metazoa</taxon>
        <taxon>Ecdysozoa</taxon>
        <taxon>Arthropoda</taxon>
        <taxon>Hexapoda</taxon>
        <taxon>Insecta</taxon>
        <taxon>Pterygota</taxon>
        <taxon>Neoptera</taxon>
        <taxon>Endopterygota</taxon>
        <taxon>Coleoptera</taxon>
        <taxon>Polyphaga</taxon>
        <taxon>Cucujiformia</taxon>
        <taxon>Curculionidae</taxon>
        <taxon>Dryophthorinae</taxon>
        <taxon>Rhynchophorus</taxon>
    </lineage>
</organism>
<keyword evidence="2" id="KW-1185">Reference proteome</keyword>
<sequence length="128" mass="14262">MSGCALSSAFRGLARRARARETEIEKERRSRSSDGQKLYTFGVLRSHATDHIRMFINSFAYRLNKLGEWSPFVLVPGAVSFRWARSPPPPPSSVDRAECSGAGAQRKWVTHLSGTSLPAYKMTMENTA</sequence>
<name>A0A834MKE4_RHYFE</name>
<protein>
    <submittedName>
        <fullName evidence="1">Uncharacterized protein</fullName>
    </submittedName>
</protein>
<accession>A0A834MKE4</accession>
<dbReference type="EMBL" id="JAACXV010000026">
    <property type="protein sequence ID" value="KAF7286421.1"/>
    <property type="molecule type" value="Genomic_DNA"/>
</dbReference>
<comment type="caution">
    <text evidence="1">The sequence shown here is derived from an EMBL/GenBank/DDBJ whole genome shotgun (WGS) entry which is preliminary data.</text>
</comment>
<dbReference type="Proteomes" id="UP000625711">
    <property type="component" value="Unassembled WGS sequence"/>
</dbReference>
<reference evidence="1" key="1">
    <citation type="submission" date="2020-08" db="EMBL/GenBank/DDBJ databases">
        <title>Genome sequencing and assembly of the red palm weevil Rhynchophorus ferrugineus.</title>
        <authorList>
            <person name="Dias G.B."/>
            <person name="Bergman C.M."/>
            <person name="Manee M."/>
        </authorList>
    </citation>
    <scope>NUCLEOTIDE SEQUENCE</scope>
    <source>
        <strain evidence="1">AA-2017</strain>
        <tissue evidence="1">Whole larva</tissue>
    </source>
</reference>
<dbReference type="AlphaFoldDB" id="A0A834MKE4"/>
<gene>
    <name evidence="1" type="ORF">GWI33_005340</name>
</gene>
<evidence type="ECO:0000313" key="2">
    <source>
        <dbReference type="Proteomes" id="UP000625711"/>
    </source>
</evidence>
<evidence type="ECO:0000313" key="1">
    <source>
        <dbReference type="EMBL" id="KAF7286421.1"/>
    </source>
</evidence>
<proteinExistence type="predicted"/>